<dbReference type="InterPro" id="IPR019649">
    <property type="entry name" value="DUF2512"/>
</dbReference>
<dbReference type="Proteomes" id="UP000273083">
    <property type="component" value="Unassembled WGS sequence"/>
</dbReference>
<keyword evidence="3" id="KW-1185">Reference proteome</keyword>
<reference evidence="2 3" key="1">
    <citation type="submission" date="2018-11" db="EMBL/GenBank/DDBJ databases">
        <title>Genomic Encyclopedia of Type Strains, Phase IV (KMG-IV): sequencing the most valuable type-strain genomes for metagenomic binning, comparative biology and taxonomic classification.</title>
        <authorList>
            <person name="Goeker M."/>
        </authorList>
    </citation>
    <scope>NUCLEOTIDE SEQUENCE [LARGE SCALE GENOMIC DNA]</scope>
    <source>
        <strain evidence="2 3">DSM 26537</strain>
    </source>
</reference>
<comment type="caution">
    <text evidence="2">The sequence shown here is derived from an EMBL/GenBank/DDBJ whole genome shotgun (WGS) entry which is preliminary data.</text>
</comment>
<keyword evidence="1" id="KW-1133">Transmembrane helix</keyword>
<accession>A0A3N1XL97</accession>
<gene>
    <name evidence="2" type="ORF">EDD66_106180</name>
</gene>
<keyword evidence="1" id="KW-0812">Transmembrane</keyword>
<feature type="transmembrane region" description="Helical" evidence="1">
    <location>
        <begin position="85"/>
        <end position="104"/>
    </location>
</feature>
<keyword evidence="1" id="KW-0472">Membrane</keyword>
<evidence type="ECO:0000313" key="2">
    <source>
        <dbReference type="EMBL" id="ROR27483.1"/>
    </source>
</evidence>
<organism evidence="2 3">
    <name type="scientific">Mobilisporobacter senegalensis</name>
    <dbReference type="NCBI Taxonomy" id="1329262"/>
    <lineage>
        <taxon>Bacteria</taxon>
        <taxon>Bacillati</taxon>
        <taxon>Bacillota</taxon>
        <taxon>Clostridia</taxon>
        <taxon>Lachnospirales</taxon>
        <taxon>Lachnospiraceae</taxon>
        <taxon>Mobilisporobacter</taxon>
    </lineage>
</organism>
<feature type="transmembrane region" description="Helical" evidence="1">
    <location>
        <begin position="60"/>
        <end position="79"/>
    </location>
</feature>
<dbReference type="Pfam" id="PF10710">
    <property type="entry name" value="DUF2512"/>
    <property type="match status" value="1"/>
</dbReference>
<dbReference type="OrthoDB" id="2111682at2"/>
<sequence>MKHGISLILKYMMVVIIIGVILKLTSNITVTDILYISFPVTILAYIIGDLIILSRYDNTTATIVDIGLALLIIYLFNYILEDRMIPFYSALTASVALGVGECFFHKYVARFVFPNIKEK</sequence>
<name>A0A3N1XL97_9FIRM</name>
<feature type="transmembrane region" description="Helical" evidence="1">
    <location>
        <begin position="7"/>
        <end position="28"/>
    </location>
</feature>
<proteinExistence type="predicted"/>
<dbReference type="EMBL" id="RJVG01000006">
    <property type="protein sequence ID" value="ROR27483.1"/>
    <property type="molecule type" value="Genomic_DNA"/>
</dbReference>
<evidence type="ECO:0000256" key="1">
    <source>
        <dbReference type="SAM" id="Phobius"/>
    </source>
</evidence>
<feature type="transmembrane region" description="Helical" evidence="1">
    <location>
        <begin position="34"/>
        <end position="53"/>
    </location>
</feature>
<dbReference type="AlphaFoldDB" id="A0A3N1XL97"/>
<evidence type="ECO:0000313" key="3">
    <source>
        <dbReference type="Proteomes" id="UP000273083"/>
    </source>
</evidence>
<dbReference type="RefSeq" id="WP_123609726.1">
    <property type="nucleotide sequence ID" value="NZ_RJVG01000006.1"/>
</dbReference>
<protein>
    <submittedName>
        <fullName evidence="2">Uncharacterized protein DUF2512</fullName>
    </submittedName>
</protein>